<protein>
    <submittedName>
        <fullName evidence="3">Uncharacterized protein</fullName>
    </submittedName>
</protein>
<keyword evidence="2" id="KW-1133">Transmembrane helix</keyword>
<keyword evidence="4" id="KW-1185">Reference proteome</keyword>
<gene>
    <name evidence="3" type="ORF">ADUPG1_010857</name>
</gene>
<evidence type="ECO:0000313" key="3">
    <source>
        <dbReference type="EMBL" id="GKT16113.1"/>
    </source>
</evidence>
<evidence type="ECO:0000256" key="1">
    <source>
        <dbReference type="SAM" id="MobiDB-lite"/>
    </source>
</evidence>
<accession>A0ABQ5JU69</accession>
<sequence>TLVHTNTLLQRRQPAEASSSHDAFLVLIADVVFPNAGFSSRLQNIPLYWFSQLNFVDSPGLLLLMFGYLSVCIFAYMHLFVTIVQAAPPILLLKPHPHMIVDSEFPPQAVRAFGIMMWIKCLLSSFNVTPSITYALCMICVFFVIWMVIDRQPFFSSIVNNKIVFLLGLCVGISFGDVIWLKQQVSKTEDPLQVNDELSTTIYNFVLRILCILSITHLIMIINAIVQYDIMKRVLRFLRRFNKTGGGDIVIGDRLVHPNHKKRGFGEAPEQNQKMFKPKSDPKQFENPKDSARGFQPDFAKAFVPDISIPFFKPVNTSNSIIGENTLTARLNSKTTARSTHSHTSIPSSKESTSDSYSSSSQPSDHRIIRDTIPIVSISDGKVSPSPGQFDPSVLMQIPNLLVARESPSGDSSASSSEQEAGINYISIPTPNPSDVASRSDISHSSSLMKGEETRSNIATRSVAISKDSLSSSNSSYSSSPESSSSDIERLIEEKWMVPTHSLHSCHCNPLSPPLSHSFSSPHCSFCPTKPSISMQCSHSPIVMHIHTDTEVGPRIEKWRKLMRTKYGMGEKEWEWRWKNASIPH</sequence>
<feature type="compositionally biased region" description="Polar residues" evidence="1">
    <location>
        <begin position="427"/>
        <end position="437"/>
    </location>
</feature>
<feature type="transmembrane region" description="Helical" evidence="2">
    <location>
        <begin position="201"/>
        <end position="226"/>
    </location>
</feature>
<feature type="transmembrane region" description="Helical" evidence="2">
    <location>
        <begin position="161"/>
        <end position="181"/>
    </location>
</feature>
<organism evidence="3 4">
    <name type="scientific">Aduncisulcus paluster</name>
    <dbReference type="NCBI Taxonomy" id="2918883"/>
    <lineage>
        <taxon>Eukaryota</taxon>
        <taxon>Metamonada</taxon>
        <taxon>Carpediemonas-like organisms</taxon>
        <taxon>Aduncisulcus</taxon>
    </lineage>
</organism>
<feature type="compositionally biased region" description="Polar residues" evidence="1">
    <location>
        <begin position="333"/>
        <end position="347"/>
    </location>
</feature>
<feature type="transmembrane region" description="Helical" evidence="2">
    <location>
        <begin position="61"/>
        <end position="87"/>
    </location>
</feature>
<comment type="caution">
    <text evidence="3">The sequence shown here is derived from an EMBL/GenBank/DDBJ whole genome shotgun (WGS) entry which is preliminary data.</text>
</comment>
<feature type="transmembrane region" description="Helical" evidence="2">
    <location>
        <begin position="132"/>
        <end position="149"/>
    </location>
</feature>
<dbReference type="EMBL" id="BQXS01011730">
    <property type="protein sequence ID" value="GKT16113.1"/>
    <property type="molecule type" value="Genomic_DNA"/>
</dbReference>
<proteinExistence type="predicted"/>
<feature type="compositionally biased region" description="Low complexity" evidence="1">
    <location>
        <begin position="348"/>
        <end position="363"/>
    </location>
</feature>
<keyword evidence="2" id="KW-0472">Membrane</keyword>
<feature type="non-terminal residue" evidence="3">
    <location>
        <position position="1"/>
    </location>
</feature>
<dbReference type="Proteomes" id="UP001057375">
    <property type="component" value="Unassembled WGS sequence"/>
</dbReference>
<evidence type="ECO:0000313" key="4">
    <source>
        <dbReference type="Proteomes" id="UP001057375"/>
    </source>
</evidence>
<feature type="non-terminal residue" evidence="3">
    <location>
        <position position="585"/>
    </location>
</feature>
<feature type="region of interest" description="Disordered" evidence="1">
    <location>
        <begin position="425"/>
        <end position="462"/>
    </location>
</feature>
<reference evidence="3" key="1">
    <citation type="submission" date="2022-03" db="EMBL/GenBank/DDBJ databases">
        <title>Draft genome sequence of Aduncisulcus paluster, a free-living microaerophilic Fornicata.</title>
        <authorList>
            <person name="Yuyama I."/>
            <person name="Kume K."/>
            <person name="Tamura T."/>
            <person name="Inagaki Y."/>
            <person name="Hashimoto T."/>
        </authorList>
    </citation>
    <scope>NUCLEOTIDE SEQUENCE</scope>
    <source>
        <strain evidence="3">NY0171</strain>
    </source>
</reference>
<keyword evidence="2" id="KW-0812">Transmembrane</keyword>
<feature type="region of interest" description="Disordered" evidence="1">
    <location>
        <begin position="260"/>
        <end position="291"/>
    </location>
</feature>
<name>A0ABQ5JU69_9EUKA</name>
<feature type="region of interest" description="Disordered" evidence="1">
    <location>
        <begin position="333"/>
        <end position="369"/>
    </location>
</feature>
<feature type="compositionally biased region" description="Basic and acidic residues" evidence="1">
    <location>
        <begin position="278"/>
        <end position="291"/>
    </location>
</feature>
<evidence type="ECO:0000256" key="2">
    <source>
        <dbReference type="SAM" id="Phobius"/>
    </source>
</evidence>